<evidence type="ECO:0000313" key="1">
    <source>
        <dbReference type="EMBL" id="SMO70260.1"/>
    </source>
</evidence>
<protein>
    <submittedName>
        <fullName evidence="1">Uncharacterized protein</fullName>
    </submittedName>
</protein>
<name>A0A521DH57_9BACL</name>
<reference evidence="1 2" key="1">
    <citation type="submission" date="2017-05" db="EMBL/GenBank/DDBJ databases">
        <authorList>
            <person name="Varghese N."/>
            <person name="Submissions S."/>
        </authorList>
    </citation>
    <scope>NUCLEOTIDE SEQUENCE [LARGE SCALE GENOMIC DNA]</scope>
    <source>
        <strain evidence="1 2">DSM 45474</strain>
    </source>
</reference>
<organism evidence="1 2">
    <name type="scientific">Melghirimyces algeriensis</name>
    <dbReference type="NCBI Taxonomy" id="910412"/>
    <lineage>
        <taxon>Bacteria</taxon>
        <taxon>Bacillati</taxon>
        <taxon>Bacillota</taxon>
        <taxon>Bacilli</taxon>
        <taxon>Bacillales</taxon>
        <taxon>Thermoactinomycetaceae</taxon>
        <taxon>Melghirimyces</taxon>
    </lineage>
</organism>
<keyword evidence="2" id="KW-1185">Reference proteome</keyword>
<dbReference type="AlphaFoldDB" id="A0A521DH57"/>
<dbReference type="RefSeq" id="WP_185956191.1">
    <property type="nucleotide sequence ID" value="NZ_FXTI01000006.1"/>
</dbReference>
<sequence>MENISNASMVQEEVIDDFNWTVKGKEIGIVWRYTVWETYDDAGNKYWMETSHGMLNLYFFSIPLIGEERHLPNLPSSL</sequence>
<evidence type="ECO:0000313" key="2">
    <source>
        <dbReference type="Proteomes" id="UP000315636"/>
    </source>
</evidence>
<accession>A0A521DH57</accession>
<proteinExistence type="predicted"/>
<dbReference type="Proteomes" id="UP000315636">
    <property type="component" value="Unassembled WGS sequence"/>
</dbReference>
<gene>
    <name evidence="1" type="ORF">SAMN06264849_10626</name>
</gene>
<dbReference type="EMBL" id="FXTI01000006">
    <property type="protein sequence ID" value="SMO70260.1"/>
    <property type="molecule type" value="Genomic_DNA"/>
</dbReference>